<accession>A0ABD2JV58</accession>
<comment type="caution">
    <text evidence="9">The sequence shown here is derived from an EMBL/GenBank/DDBJ whole genome shotgun (WGS) entry which is preliminary data.</text>
</comment>
<keyword evidence="2" id="KW-0560">Oxidoreductase</keyword>
<dbReference type="Gene3D" id="1.10.1040.10">
    <property type="entry name" value="N-(1-d-carboxylethyl)-l-norvaline Dehydrogenase, domain 2"/>
    <property type="match status" value="1"/>
</dbReference>
<dbReference type="AlphaFoldDB" id="A0ABD2JV58"/>
<dbReference type="Gene3D" id="3.40.50.720">
    <property type="entry name" value="NAD(P)-binding Rossmann-like Domain"/>
    <property type="match status" value="1"/>
</dbReference>
<dbReference type="Proteomes" id="UP001620645">
    <property type="component" value="Unassembled WGS sequence"/>
</dbReference>
<comment type="similarity">
    <text evidence="1">Belongs to the mannitol dehydrogenase family.</text>
</comment>
<dbReference type="InterPro" id="IPR023027">
    <property type="entry name" value="Mannitol_DH_CS"/>
</dbReference>
<evidence type="ECO:0000313" key="10">
    <source>
        <dbReference type="Proteomes" id="UP001620645"/>
    </source>
</evidence>
<dbReference type="PRINTS" id="PR00084">
    <property type="entry name" value="MTLDHDRGNASE"/>
</dbReference>
<evidence type="ECO:0000256" key="4">
    <source>
        <dbReference type="ARBA" id="ARBA00038970"/>
    </source>
</evidence>
<evidence type="ECO:0000256" key="6">
    <source>
        <dbReference type="SAM" id="SignalP"/>
    </source>
</evidence>
<proteinExistence type="inferred from homology"/>
<evidence type="ECO:0000259" key="7">
    <source>
        <dbReference type="Pfam" id="PF01232"/>
    </source>
</evidence>
<dbReference type="GO" id="GO:0050086">
    <property type="term" value="F:mannitol 2-dehydrogenase activity"/>
    <property type="evidence" value="ECO:0007669"/>
    <property type="project" value="UniProtKB-EC"/>
</dbReference>
<dbReference type="InterPro" id="IPR050988">
    <property type="entry name" value="Mannitol_DH/Oxidoreductase"/>
</dbReference>
<evidence type="ECO:0000256" key="3">
    <source>
        <dbReference type="ARBA" id="ARBA00023027"/>
    </source>
</evidence>
<evidence type="ECO:0000313" key="9">
    <source>
        <dbReference type="EMBL" id="KAL3094488.1"/>
    </source>
</evidence>
<dbReference type="PANTHER" id="PTHR43362">
    <property type="entry name" value="MANNITOL DEHYDROGENASE DSF1-RELATED"/>
    <property type="match status" value="1"/>
</dbReference>
<dbReference type="SUPFAM" id="SSF51735">
    <property type="entry name" value="NAD(P)-binding Rossmann-fold domains"/>
    <property type="match status" value="1"/>
</dbReference>
<feature type="domain" description="Mannitol dehydrogenase N-terminal" evidence="7">
    <location>
        <begin position="54"/>
        <end position="304"/>
    </location>
</feature>
<dbReference type="InterPro" id="IPR036291">
    <property type="entry name" value="NAD(P)-bd_dom_sf"/>
</dbReference>
<dbReference type="SUPFAM" id="SSF48179">
    <property type="entry name" value="6-phosphogluconate dehydrogenase C-terminal domain-like"/>
    <property type="match status" value="1"/>
</dbReference>
<evidence type="ECO:0000259" key="8">
    <source>
        <dbReference type="Pfam" id="PF08125"/>
    </source>
</evidence>
<keyword evidence="10" id="KW-1185">Reference proteome</keyword>
<dbReference type="PROSITE" id="PS00974">
    <property type="entry name" value="MANNITOL_DHGENASE"/>
    <property type="match status" value="1"/>
</dbReference>
<keyword evidence="6" id="KW-0732">Signal</keyword>
<reference evidence="9 10" key="1">
    <citation type="submission" date="2024-10" db="EMBL/GenBank/DDBJ databases">
        <authorList>
            <person name="Kim D."/>
        </authorList>
    </citation>
    <scope>NUCLEOTIDE SEQUENCE [LARGE SCALE GENOMIC DNA]</scope>
    <source>
        <strain evidence="9">Taebaek</strain>
    </source>
</reference>
<dbReference type="InterPro" id="IPR000669">
    <property type="entry name" value="Mannitol_DH"/>
</dbReference>
<dbReference type="InterPro" id="IPR008927">
    <property type="entry name" value="6-PGluconate_DH-like_C_sf"/>
</dbReference>
<dbReference type="PANTHER" id="PTHR43362:SF1">
    <property type="entry name" value="MANNITOL DEHYDROGENASE 2-RELATED"/>
    <property type="match status" value="1"/>
</dbReference>
<dbReference type="InterPro" id="IPR013328">
    <property type="entry name" value="6PGD_dom2"/>
</dbReference>
<evidence type="ECO:0000256" key="5">
    <source>
        <dbReference type="ARBA" id="ARBA00047733"/>
    </source>
</evidence>
<dbReference type="InterPro" id="IPR013118">
    <property type="entry name" value="Mannitol_DH_C"/>
</dbReference>
<evidence type="ECO:0000256" key="1">
    <source>
        <dbReference type="ARBA" id="ARBA00006541"/>
    </source>
</evidence>
<gene>
    <name evidence="9" type="ORF">niasHS_004566</name>
</gene>
<keyword evidence="3" id="KW-0520">NAD</keyword>
<feature type="chain" id="PRO_5044761759" description="mannitol 2-dehydrogenase" evidence="6">
    <location>
        <begin position="24"/>
        <end position="519"/>
    </location>
</feature>
<dbReference type="Pfam" id="PF01232">
    <property type="entry name" value="Mannitol_dh"/>
    <property type="match status" value="1"/>
</dbReference>
<dbReference type="InterPro" id="IPR013131">
    <property type="entry name" value="Mannitol_DH_N"/>
</dbReference>
<feature type="signal peptide" evidence="6">
    <location>
        <begin position="1"/>
        <end position="23"/>
    </location>
</feature>
<dbReference type="Pfam" id="PF08125">
    <property type="entry name" value="Mannitol_dh_C"/>
    <property type="match status" value="1"/>
</dbReference>
<evidence type="ECO:0000256" key="2">
    <source>
        <dbReference type="ARBA" id="ARBA00023002"/>
    </source>
</evidence>
<sequence length="519" mass="57046">MPPILMAIACLLIAELDTTPTSAVKLSLSNLNAIAMANPKIEVPKYSRASLSAGIVHFGVGNFHRSHQAVFLSELFNMGQDLDWAIIGAGVMPTDERIRSCLSGQDFLTTVVGQDEYSNTVQITGAMTDFLPIGNAEAIVAQLSDPAIRIVSMTVTEGGYFINSATGEFDPTHPAIVADAKDPANPCTVFGLIVTALIRRRANGTDPFTVLSCDNITKNGEMARNACVGTARALGYQELADWISESVAFPNGMVDRITPMTGDIERMTCQQNHGIEDGWPVFCENYKQWVLEDNFPAGRPSLEKVGVQFVPDVTPYEIMKLRLLNGGHAAIAYPAALLGLKFAHNAMQNNLISSYLRKLQTDEILPTVPPVEGIDLLDYCKMIQQRFGNPKIEDTIQRLCYDGTNRQPKFIVPTIEQRIKSGQSIHGLALVSALWCRYCLGTDENGTPIAPNDPAWSQLNATSILARDNDDPLVWLSMKHIYGNLVAESDAFRQQFAKTLRHLWKFGTESALKRYLGEH</sequence>
<protein>
    <recommendedName>
        <fullName evidence="4">mannitol 2-dehydrogenase</fullName>
        <ecNumber evidence="4">1.1.1.67</ecNumber>
    </recommendedName>
</protein>
<feature type="domain" description="Mannitol dehydrogenase C-terminal" evidence="8">
    <location>
        <begin position="312"/>
        <end position="504"/>
    </location>
</feature>
<comment type="catalytic activity">
    <reaction evidence="5">
        <text>D-mannitol + NAD(+) = D-fructose + NADH + H(+)</text>
        <dbReference type="Rhea" id="RHEA:12084"/>
        <dbReference type="ChEBI" id="CHEBI:15378"/>
        <dbReference type="ChEBI" id="CHEBI:16899"/>
        <dbReference type="ChEBI" id="CHEBI:37721"/>
        <dbReference type="ChEBI" id="CHEBI:57540"/>
        <dbReference type="ChEBI" id="CHEBI:57945"/>
        <dbReference type="EC" id="1.1.1.67"/>
    </reaction>
</comment>
<organism evidence="9 10">
    <name type="scientific">Heterodera schachtii</name>
    <name type="common">Sugarbeet cyst nematode worm</name>
    <name type="synonym">Tylenchus schachtii</name>
    <dbReference type="NCBI Taxonomy" id="97005"/>
    <lineage>
        <taxon>Eukaryota</taxon>
        <taxon>Metazoa</taxon>
        <taxon>Ecdysozoa</taxon>
        <taxon>Nematoda</taxon>
        <taxon>Chromadorea</taxon>
        <taxon>Rhabditida</taxon>
        <taxon>Tylenchina</taxon>
        <taxon>Tylenchomorpha</taxon>
        <taxon>Tylenchoidea</taxon>
        <taxon>Heteroderidae</taxon>
        <taxon>Heteroderinae</taxon>
        <taxon>Heterodera</taxon>
    </lineage>
</organism>
<name>A0ABD2JV58_HETSC</name>
<dbReference type="EC" id="1.1.1.67" evidence="4"/>
<dbReference type="EMBL" id="JBICCN010000089">
    <property type="protein sequence ID" value="KAL3094488.1"/>
    <property type="molecule type" value="Genomic_DNA"/>
</dbReference>